<name>A0A9P0IIB0_SPOLI</name>
<keyword evidence="3" id="KW-1185">Reference proteome</keyword>
<evidence type="ECO:0000313" key="3">
    <source>
        <dbReference type="Proteomes" id="UP001153321"/>
    </source>
</evidence>
<dbReference type="EMBL" id="LR824562">
    <property type="protein sequence ID" value="CAH1647375.1"/>
    <property type="molecule type" value="Genomic_DNA"/>
</dbReference>
<evidence type="ECO:0000256" key="1">
    <source>
        <dbReference type="SAM" id="MobiDB-lite"/>
    </source>
</evidence>
<proteinExistence type="predicted"/>
<reference evidence="2" key="1">
    <citation type="submission" date="2022-02" db="EMBL/GenBank/DDBJ databases">
        <authorList>
            <person name="King R."/>
        </authorList>
    </citation>
    <scope>NUCLEOTIDE SEQUENCE</scope>
</reference>
<dbReference type="AlphaFoldDB" id="A0A9P0IIB0"/>
<sequence length="839" mass="93950">MESPTDDSFDPVLFAQSESSLSLTSNSEENIKVISYLDSNYQITSSKHYLYCYVPDRYSSIQTEQSTYISDDSSGEELVIRNSNRSVSVESDASHYTDLEDSHGTIHGHRYIVYRLSQQNQTDMYSTEIERLRNKEPVIVIDNLNGTHDIQTMVNQILAKNEFSKVSSLYVVVPTSDEDVSKPVKAPPRSTICVQLSEHHNWNENDETDEIELVSPHTRGLKISTKGKKFCLEGLQETLSSLSEEESTSKVKRPNFLKRFHRHLKKEKMEKSESTEEKEVIVNREKATKNKLCQITTPKEMFRRFPRSMSTDIHQLYSDYTNDKLNESSNVVSELITPLLVNQGLKCDTHRSRPMMISVTQQASIMSMTRGCSVAPCQLSTVGRGRRNAVQLDECPIQANCPEEDTDKPPDLPDNCRCCPEKLKQMLQQALEDKAQNLRSTACGGVPEDTEDDCGYSKQECDEDSSAGCTCSGTNKRMSCPCQLFPLPISKTTNGPKEGTRSLSCQCCNCEESKLKFCPGTKNLGSCTMEVIGPAGGISLIEPNGTYTQAGMIQTQVATSTEPPRKECVCDEKKTNSRLNFMGGFLKSKRATKQVCECCPVPEPEPEPEPQIVLKRKPDYDIVISPTPGIVIVPEPEPPDEDQLRRNAEMIEERRRLKEKSDSTHAISGFRLFKGKAPPPTTGPPEVELTMEEAVRYYATLNPEIIQEFIPPPIVIEEKPFKECTCEEKKLEKKLKKKRKKTKIVKEPIVICECPVDPEPPPPPPEQDPLIIVVPDSMLKADETPDGEGDEPQTETVPEPPLEGPTGGIKLAMTGKGSGSKGLSNLYCFEKDEDELYRK</sequence>
<accession>A0A9P0IIB0</accession>
<gene>
    <name evidence="2" type="ORF">SPLIT_LOCUS12726</name>
</gene>
<feature type="compositionally biased region" description="Acidic residues" evidence="1">
    <location>
        <begin position="784"/>
        <end position="793"/>
    </location>
</feature>
<evidence type="ECO:0000313" key="2">
    <source>
        <dbReference type="EMBL" id="CAH1647375.1"/>
    </source>
</evidence>
<feature type="region of interest" description="Disordered" evidence="1">
    <location>
        <begin position="777"/>
        <end position="825"/>
    </location>
</feature>
<organism evidence="2 3">
    <name type="scientific">Spodoptera littoralis</name>
    <name type="common">Egyptian cotton leafworm</name>
    <dbReference type="NCBI Taxonomy" id="7109"/>
    <lineage>
        <taxon>Eukaryota</taxon>
        <taxon>Metazoa</taxon>
        <taxon>Ecdysozoa</taxon>
        <taxon>Arthropoda</taxon>
        <taxon>Hexapoda</taxon>
        <taxon>Insecta</taxon>
        <taxon>Pterygota</taxon>
        <taxon>Neoptera</taxon>
        <taxon>Endopterygota</taxon>
        <taxon>Lepidoptera</taxon>
        <taxon>Glossata</taxon>
        <taxon>Ditrysia</taxon>
        <taxon>Noctuoidea</taxon>
        <taxon>Noctuidae</taxon>
        <taxon>Amphipyrinae</taxon>
        <taxon>Spodoptera</taxon>
    </lineage>
</organism>
<protein>
    <submittedName>
        <fullName evidence="2">Uncharacterized protein</fullName>
    </submittedName>
</protein>
<dbReference type="Proteomes" id="UP001153321">
    <property type="component" value="Chromosome Z"/>
</dbReference>